<feature type="non-terminal residue" evidence="1">
    <location>
        <position position="30"/>
    </location>
</feature>
<dbReference type="AlphaFoldDB" id="I2NLU7"/>
<protein>
    <submittedName>
        <fullName evidence="1">Uncharacterized protein</fullName>
    </submittedName>
</protein>
<organism evidence="1 2">
    <name type="scientific">Neisseria sicca VK64</name>
    <dbReference type="NCBI Taxonomy" id="1095748"/>
    <lineage>
        <taxon>Bacteria</taxon>
        <taxon>Pseudomonadati</taxon>
        <taxon>Pseudomonadota</taxon>
        <taxon>Betaproteobacteria</taxon>
        <taxon>Neisseriales</taxon>
        <taxon>Neisseriaceae</taxon>
        <taxon>Neisseria</taxon>
    </lineage>
</organism>
<comment type="caution">
    <text evidence="1">The sequence shown here is derived from an EMBL/GenBank/DDBJ whole genome shotgun (WGS) entry which is preliminary data.</text>
</comment>
<accession>I2NLU7</accession>
<proteinExistence type="predicted"/>
<name>I2NLU7_NEISI</name>
<reference evidence="1 2" key="1">
    <citation type="submission" date="2012-04" db="EMBL/GenBank/DDBJ databases">
        <authorList>
            <person name="Harkins D.M."/>
            <person name="Madupu R."/>
            <person name="Durkin A.S."/>
            <person name="Torralba M."/>
            <person name="Methe B."/>
            <person name="Sutton G.G."/>
            <person name="Nelson K.E."/>
        </authorList>
    </citation>
    <scope>NUCLEOTIDE SEQUENCE [LARGE SCALE GENOMIC DNA]</scope>
    <source>
        <strain evidence="1 2">VK64</strain>
    </source>
</reference>
<evidence type="ECO:0000313" key="1">
    <source>
        <dbReference type="EMBL" id="EIG26808.1"/>
    </source>
</evidence>
<gene>
    <name evidence="1" type="ORF">HMPREF1051_0171</name>
</gene>
<evidence type="ECO:0000313" key="2">
    <source>
        <dbReference type="Proteomes" id="UP000004473"/>
    </source>
</evidence>
<dbReference type="EMBL" id="AJMT01000148">
    <property type="protein sequence ID" value="EIG26808.1"/>
    <property type="molecule type" value="Genomic_DNA"/>
</dbReference>
<dbReference type="Proteomes" id="UP000004473">
    <property type="component" value="Unassembled WGS sequence"/>
</dbReference>
<sequence length="30" mass="3172">MSVMAAVLMGAFSFCAGWYSGLTLNQDKAT</sequence>